<reference evidence="1" key="1">
    <citation type="submission" date="2019-12" db="EMBL/GenBank/DDBJ databases">
        <title>Genome sequencing and annotation of Brassica cretica.</title>
        <authorList>
            <person name="Studholme D.J."/>
            <person name="Sarris P.F."/>
        </authorList>
    </citation>
    <scope>NUCLEOTIDE SEQUENCE</scope>
    <source>
        <strain evidence="1">PFS-102/07</strain>
        <tissue evidence="1">Leaf</tissue>
    </source>
</reference>
<dbReference type="AlphaFoldDB" id="A0A8S9M912"/>
<gene>
    <name evidence="1" type="ORF">F2Q70_00008688</name>
</gene>
<organism evidence="1">
    <name type="scientific">Brassica cretica</name>
    <name type="common">Mustard</name>
    <dbReference type="NCBI Taxonomy" id="69181"/>
    <lineage>
        <taxon>Eukaryota</taxon>
        <taxon>Viridiplantae</taxon>
        <taxon>Streptophyta</taxon>
        <taxon>Embryophyta</taxon>
        <taxon>Tracheophyta</taxon>
        <taxon>Spermatophyta</taxon>
        <taxon>Magnoliopsida</taxon>
        <taxon>eudicotyledons</taxon>
        <taxon>Gunneridae</taxon>
        <taxon>Pentapetalae</taxon>
        <taxon>rosids</taxon>
        <taxon>malvids</taxon>
        <taxon>Brassicales</taxon>
        <taxon>Brassicaceae</taxon>
        <taxon>Brassiceae</taxon>
        <taxon>Brassica</taxon>
    </lineage>
</organism>
<name>A0A8S9M912_BRACR</name>
<protein>
    <submittedName>
        <fullName evidence="1">Uncharacterized protein</fullName>
    </submittedName>
</protein>
<sequence length="70" mass="8295">MMHIYASCDVWELGTATRWRFSVDEGKKGKLQDGDSPWMKGKGNVYSLGIEIYFRRVIENGFRGFWFRRN</sequence>
<evidence type="ECO:0000313" key="1">
    <source>
        <dbReference type="EMBL" id="KAF2614548.1"/>
    </source>
</evidence>
<proteinExistence type="predicted"/>
<dbReference type="EMBL" id="QGKY02000089">
    <property type="protein sequence ID" value="KAF2614548.1"/>
    <property type="molecule type" value="Genomic_DNA"/>
</dbReference>
<comment type="caution">
    <text evidence="1">The sequence shown here is derived from an EMBL/GenBank/DDBJ whole genome shotgun (WGS) entry which is preliminary data.</text>
</comment>
<accession>A0A8S9M912</accession>